<dbReference type="Proteomes" id="UP000250572">
    <property type="component" value="Unassembled WGS sequence"/>
</dbReference>
<feature type="domain" description="PH" evidence="2">
    <location>
        <begin position="1"/>
        <end position="70"/>
    </location>
</feature>
<organism evidence="3 4">
    <name type="scientific">Gambusia affinis</name>
    <name type="common">Western mosquitofish</name>
    <name type="synonym">Heterandria affinis</name>
    <dbReference type="NCBI Taxonomy" id="33528"/>
    <lineage>
        <taxon>Eukaryota</taxon>
        <taxon>Metazoa</taxon>
        <taxon>Chordata</taxon>
        <taxon>Craniata</taxon>
        <taxon>Vertebrata</taxon>
        <taxon>Euteleostomi</taxon>
        <taxon>Actinopterygii</taxon>
        <taxon>Neopterygii</taxon>
        <taxon>Teleostei</taxon>
        <taxon>Neoteleostei</taxon>
        <taxon>Acanthomorphata</taxon>
        <taxon>Ovalentaria</taxon>
        <taxon>Atherinomorphae</taxon>
        <taxon>Cyprinodontiformes</taxon>
        <taxon>Poeciliidae</taxon>
        <taxon>Poeciliinae</taxon>
        <taxon>Gambusia</taxon>
    </lineage>
</organism>
<evidence type="ECO:0000259" key="2">
    <source>
        <dbReference type="PROSITE" id="PS50003"/>
    </source>
</evidence>
<dbReference type="AlphaFoldDB" id="A0A315V757"/>
<dbReference type="Gene3D" id="2.30.29.30">
    <property type="entry name" value="Pleckstrin-homology domain (PH domain)/Phosphotyrosine-binding domain (PTB)"/>
    <property type="match status" value="1"/>
</dbReference>
<name>A0A315V757_GAMAF</name>
<sequence length="324" mass="36617">MSVDGTKLLFEGFLQKRKDNLVQSVREVHRTDKNHFLFEIIMTNGKKKMLAAETAALRKEWVGHLWQAMHLSSSGLLDSRDPDLEMFDQRGSLSSNMSISLCSDSVREVLPARRLSSSSEHIYSETEGLTSSICPPAQEDEDSDDATYQNLRRPLTSNKPTEDPDQSTEMRYEEQRQDALYDVLPGRKSTCEAPSTQTHDAVYDFPLSYKTSSDHQGDLTQQLPCNQLLHSLVKMITLLVCLNPFFHFLDPKDGVYDVPVSIHKGRVYNVPVSECKDAVYDVPAHLLRKKSDHAEETTGAAAANTFSLLLFADEQPEEGTYWRI</sequence>
<evidence type="ECO:0000313" key="3">
    <source>
        <dbReference type="EMBL" id="PWA19211.1"/>
    </source>
</evidence>
<feature type="region of interest" description="Disordered" evidence="1">
    <location>
        <begin position="116"/>
        <end position="174"/>
    </location>
</feature>
<evidence type="ECO:0000256" key="1">
    <source>
        <dbReference type="SAM" id="MobiDB-lite"/>
    </source>
</evidence>
<dbReference type="EMBL" id="NHOQ01002164">
    <property type="protein sequence ID" value="PWA19211.1"/>
    <property type="molecule type" value="Genomic_DNA"/>
</dbReference>
<dbReference type="InterPro" id="IPR011993">
    <property type="entry name" value="PH-like_dom_sf"/>
</dbReference>
<protein>
    <recommendedName>
        <fullName evidence="2">PH domain-containing protein</fullName>
    </recommendedName>
</protein>
<comment type="caution">
    <text evidence="3">The sequence shown here is derived from an EMBL/GenBank/DDBJ whole genome shotgun (WGS) entry which is preliminary data.</text>
</comment>
<feature type="compositionally biased region" description="Polar residues" evidence="1">
    <location>
        <begin position="116"/>
        <end position="133"/>
    </location>
</feature>
<proteinExistence type="predicted"/>
<reference evidence="3 4" key="1">
    <citation type="journal article" date="2018" name="G3 (Bethesda)">
        <title>A High-Quality Reference Genome for the Invasive Mosquitofish Gambusia affinis Using a Chicago Library.</title>
        <authorList>
            <person name="Hoffberg S.L."/>
            <person name="Troendle N.J."/>
            <person name="Glenn T.C."/>
            <person name="Mahmud O."/>
            <person name="Louha S."/>
            <person name="Chalopin D."/>
            <person name="Bennetzen J.L."/>
            <person name="Mauricio R."/>
        </authorList>
    </citation>
    <scope>NUCLEOTIDE SEQUENCE [LARGE SCALE GENOMIC DNA]</scope>
    <source>
        <strain evidence="3">NE01/NJP1002.9</strain>
        <tissue evidence="3">Muscle</tissue>
    </source>
</reference>
<dbReference type="InterPro" id="IPR001849">
    <property type="entry name" value="PH_domain"/>
</dbReference>
<dbReference type="SUPFAM" id="SSF50729">
    <property type="entry name" value="PH domain-like"/>
    <property type="match status" value="1"/>
</dbReference>
<feature type="compositionally biased region" description="Polar residues" evidence="1">
    <location>
        <begin position="146"/>
        <end position="159"/>
    </location>
</feature>
<evidence type="ECO:0000313" key="4">
    <source>
        <dbReference type="Proteomes" id="UP000250572"/>
    </source>
</evidence>
<accession>A0A315V757</accession>
<gene>
    <name evidence="3" type="ORF">CCH79_00014581</name>
</gene>
<dbReference type="PROSITE" id="PS50003">
    <property type="entry name" value="PH_DOMAIN"/>
    <property type="match status" value="1"/>
</dbReference>
<keyword evidence="4" id="KW-1185">Reference proteome</keyword>